<gene>
    <name evidence="4" type="primary">Atp2b1_1</name>
    <name evidence="4" type="ORF">SITEUR_R08698</name>
</gene>
<dbReference type="GO" id="GO:0005886">
    <property type="term" value="C:plasma membrane"/>
    <property type="evidence" value="ECO:0007669"/>
    <property type="project" value="TreeGrafter"/>
</dbReference>
<accession>A0A7L1VQS9</accession>
<dbReference type="PANTHER" id="PTHR24093">
    <property type="entry name" value="CATION TRANSPORTING ATPASE"/>
    <property type="match status" value="1"/>
</dbReference>
<dbReference type="EMBL" id="VXBS01010263">
    <property type="protein sequence ID" value="NXO87639.1"/>
    <property type="molecule type" value="Genomic_DNA"/>
</dbReference>
<sequence>GDLLPADGVLIQGNDLKIDESALTGESDHVRKSLDKDPLLLSGTHVMEGSGRMVVTAVGVNSQSGIIFTLLGATGDEEDSRDRKG</sequence>
<comment type="subcellular location">
    <subcellularLocation>
        <location evidence="1">Endomembrane system</location>
        <topology evidence="1">Multi-pass membrane protein</topology>
    </subcellularLocation>
</comment>
<evidence type="ECO:0000259" key="3">
    <source>
        <dbReference type="Pfam" id="PF00122"/>
    </source>
</evidence>
<feature type="non-terminal residue" evidence="4">
    <location>
        <position position="85"/>
    </location>
</feature>
<feature type="non-terminal residue" evidence="4">
    <location>
        <position position="1"/>
    </location>
</feature>
<dbReference type="PANTHER" id="PTHR24093:SF369">
    <property type="entry name" value="CALCIUM-TRANSPORTING ATPASE"/>
    <property type="match status" value="1"/>
</dbReference>
<name>A0A7L1VQS9_SITEU</name>
<keyword evidence="2" id="KW-0460">Magnesium</keyword>
<dbReference type="InterPro" id="IPR008250">
    <property type="entry name" value="ATPase_P-typ_transduc_dom_A_sf"/>
</dbReference>
<dbReference type="AlphaFoldDB" id="A0A7L1VQS9"/>
<dbReference type="GO" id="GO:0005388">
    <property type="term" value="F:P-type calcium transporter activity"/>
    <property type="evidence" value="ECO:0007669"/>
    <property type="project" value="TreeGrafter"/>
</dbReference>
<evidence type="ECO:0000256" key="1">
    <source>
        <dbReference type="ARBA" id="ARBA00004127"/>
    </source>
</evidence>
<evidence type="ECO:0000256" key="2">
    <source>
        <dbReference type="ARBA" id="ARBA00022842"/>
    </source>
</evidence>
<organism evidence="4 5">
    <name type="scientific">Sitta europaea</name>
    <name type="common">Eurasian nuthatch</name>
    <dbReference type="NCBI Taxonomy" id="50251"/>
    <lineage>
        <taxon>Eukaryota</taxon>
        <taxon>Metazoa</taxon>
        <taxon>Chordata</taxon>
        <taxon>Craniata</taxon>
        <taxon>Vertebrata</taxon>
        <taxon>Euteleostomi</taxon>
        <taxon>Archelosauria</taxon>
        <taxon>Archosauria</taxon>
        <taxon>Dinosauria</taxon>
        <taxon>Saurischia</taxon>
        <taxon>Theropoda</taxon>
        <taxon>Coelurosauria</taxon>
        <taxon>Aves</taxon>
        <taxon>Neognathae</taxon>
        <taxon>Neoaves</taxon>
        <taxon>Telluraves</taxon>
        <taxon>Australaves</taxon>
        <taxon>Passeriformes</taxon>
        <taxon>Sittidae</taxon>
        <taxon>Sitta</taxon>
    </lineage>
</organism>
<proteinExistence type="predicted"/>
<dbReference type="Gene3D" id="2.70.150.10">
    <property type="entry name" value="Calcium-transporting ATPase, cytoplasmic transduction domain A"/>
    <property type="match status" value="1"/>
</dbReference>
<comment type="caution">
    <text evidence="4">The sequence shown here is derived from an EMBL/GenBank/DDBJ whole genome shotgun (WGS) entry which is preliminary data.</text>
</comment>
<dbReference type="SUPFAM" id="SSF81653">
    <property type="entry name" value="Calcium ATPase, transduction domain A"/>
    <property type="match status" value="1"/>
</dbReference>
<dbReference type="GO" id="GO:0012505">
    <property type="term" value="C:endomembrane system"/>
    <property type="evidence" value="ECO:0007669"/>
    <property type="project" value="UniProtKB-SubCell"/>
</dbReference>
<dbReference type="Proteomes" id="UP000583915">
    <property type="component" value="Unassembled WGS sequence"/>
</dbReference>
<dbReference type="GO" id="GO:0030165">
    <property type="term" value="F:PDZ domain binding"/>
    <property type="evidence" value="ECO:0007669"/>
    <property type="project" value="TreeGrafter"/>
</dbReference>
<reference evidence="4 5" key="1">
    <citation type="submission" date="2019-09" db="EMBL/GenBank/DDBJ databases">
        <title>Bird 10,000 Genomes (B10K) Project - Family phase.</title>
        <authorList>
            <person name="Zhang G."/>
        </authorList>
    </citation>
    <scope>NUCLEOTIDE SEQUENCE [LARGE SCALE GENOMIC DNA]</scope>
    <source>
        <strain evidence="4">B10K-DU-002-25</strain>
        <tissue evidence="4">Muscle</tissue>
    </source>
</reference>
<dbReference type="InterPro" id="IPR059000">
    <property type="entry name" value="ATPase_P-type_domA"/>
</dbReference>
<evidence type="ECO:0000313" key="5">
    <source>
        <dbReference type="Proteomes" id="UP000583915"/>
    </source>
</evidence>
<keyword evidence="5" id="KW-1185">Reference proteome</keyword>
<evidence type="ECO:0000313" key="4">
    <source>
        <dbReference type="EMBL" id="NXO87639.1"/>
    </source>
</evidence>
<feature type="domain" description="P-type ATPase A" evidence="3">
    <location>
        <begin position="1"/>
        <end position="70"/>
    </location>
</feature>
<protein>
    <submittedName>
        <fullName evidence="4">AT2B1 ATPase</fullName>
    </submittedName>
</protein>
<dbReference type="Pfam" id="PF00122">
    <property type="entry name" value="E1-E2_ATPase"/>
    <property type="match status" value="1"/>
</dbReference>
<dbReference type="GO" id="GO:0051480">
    <property type="term" value="P:regulation of cytosolic calcium ion concentration"/>
    <property type="evidence" value="ECO:0007669"/>
    <property type="project" value="TreeGrafter"/>
</dbReference>